<evidence type="ECO:0000313" key="1">
    <source>
        <dbReference type="EMBL" id="SNT25122.1"/>
    </source>
</evidence>
<dbReference type="EMBL" id="FZOU01000006">
    <property type="protein sequence ID" value="SNT25122.1"/>
    <property type="molecule type" value="Genomic_DNA"/>
</dbReference>
<sequence length="137" mass="15121">MNLDLLETLSSVSGDPVFGHVARQALDFVNRSKTFSQTISSSTQSSKYLADLYALRQRATQSSGHEVYRCGWDESIKSLGETDFPVTNAHIETDRGFVIFFFAEKDARLVGIMVWRLKITVIDPSRGKETGPASSAG</sequence>
<proteinExistence type="predicted"/>
<dbReference type="Proteomes" id="UP000198356">
    <property type="component" value="Unassembled WGS sequence"/>
</dbReference>
<gene>
    <name evidence="1" type="ORF">SAMN05421770_10690</name>
</gene>
<name>A0A239L560_9BACT</name>
<dbReference type="AlphaFoldDB" id="A0A239L560"/>
<dbReference type="RefSeq" id="WP_089409431.1">
    <property type="nucleotide sequence ID" value="NZ_FZOU01000006.1"/>
</dbReference>
<accession>A0A239L560</accession>
<organism evidence="1 2">
    <name type="scientific">Granulicella rosea</name>
    <dbReference type="NCBI Taxonomy" id="474952"/>
    <lineage>
        <taxon>Bacteria</taxon>
        <taxon>Pseudomonadati</taxon>
        <taxon>Acidobacteriota</taxon>
        <taxon>Terriglobia</taxon>
        <taxon>Terriglobales</taxon>
        <taxon>Acidobacteriaceae</taxon>
        <taxon>Granulicella</taxon>
    </lineage>
</organism>
<reference evidence="1 2" key="1">
    <citation type="submission" date="2017-06" db="EMBL/GenBank/DDBJ databases">
        <authorList>
            <person name="Kim H.J."/>
            <person name="Triplett B.A."/>
        </authorList>
    </citation>
    <scope>NUCLEOTIDE SEQUENCE [LARGE SCALE GENOMIC DNA]</scope>
    <source>
        <strain evidence="1 2">DSM 18704</strain>
    </source>
</reference>
<keyword evidence="2" id="KW-1185">Reference proteome</keyword>
<evidence type="ECO:0000313" key="2">
    <source>
        <dbReference type="Proteomes" id="UP000198356"/>
    </source>
</evidence>
<protein>
    <submittedName>
        <fullName evidence="1">Uncharacterized protein</fullName>
    </submittedName>
</protein>